<dbReference type="InterPro" id="IPR022742">
    <property type="entry name" value="Hydrolase_4"/>
</dbReference>
<name>A0A2W4X5L3_9CYAN</name>
<keyword evidence="2" id="KW-0378">Hydrolase</keyword>
<dbReference type="AlphaFoldDB" id="A0A2W4X5L3"/>
<dbReference type="PANTHER" id="PTHR12277">
    <property type="entry name" value="ALPHA/BETA HYDROLASE DOMAIN-CONTAINING PROTEIN"/>
    <property type="match status" value="1"/>
</dbReference>
<evidence type="ECO:0000313" key="2">
    <source>
        <dbReference type="EMBL" id="PZO49579.1"/>
    </source>
</evidence>
<proteinExistence type="predicted"/>
<sequence length="269" mass="29335">MLKLLPLIFLIFLAIYSAFAASVFFFADRLVFLPPPASYDHHPTRDPHAINILTGDANVIAARYFHHPAGYYTILYSHGNASDIGTVSPILETLYAQGFSVLAYDYPGYGSSSGKASEAGAYNAIAATYSYLNDTLNVPPEKIILHGQSLGGGPSTYLAAQLAAKTPVAGLILESTFSSIFQVITRFSILPFDKFPTIQRINKINCPLLIIHGTHDQTISLSHAQTLFASAQEPKQLVAIAEADHNNLLWVDRTTYLNAIQTFADSLQK</sequence>
<feature type="domain" description="Serine aminopeptidase S33" evidence="1">
    <location>
        <begin position="73"/>
        <end position="179"/>
    </location>
</feature>
<dbReference type="GO" id="GO:0016787">
    <property type="term" value="F:hydrolase activity"/>
    <property type="evidence" value="ECO:0007669"/>
    <property type="project" value="UniProtKB-KW"/>
</dbReference>
<dbReference type="Pfam" id="PF12146">
    <property type="entry name" value="Hydrolase_4"/>
    <property type="match status" value="1"/>
</dbReference>
<dbReference type="PANTHER" id="PTHR12277:SF81">
    <property type="entry name" value="PROTEIN ABHD13"/>
    <property type="match status" value="1"/>
</dbReference>
<reference evidence="2 3" key="2">
    <citation type="submission" date="2018-06" db="EMBL/GenBank/DDBJ databases">
        <title>Metagenomic assembly of (sub)arctic Cyanobacteria and their associated microbiome from non-axenic cultures.</title>
        <authorList>
            <person name="Baurain D."/>
        </authorList>
    </citation>
    <scope>NUCLEOTIDE SEQUENCE [LARGE SCALE GENOMIC DNA]</scope>
    <source>
        <strain evidence="2">ULC027bin1</strain>
    </source>
</reference>
<organism evidence="2 3">
    <name type="scientific">Phormidesmis priestleyi</name>
    <dbReference type="NCBI Taxonomy" id="268141"/>
    <lineage>
        <taxon>Bacteria</taxon>
        <taxon>Bacillati</taxon>
        <taxon>Cyanobacteriota</taxon>
        <taxon>Cyanophyceae</taxon>
        <taxon>Leptolyngbyales</taxon>
        <taxon>Leptolyngbyaceae</taxon>
        <taxon>Phormidesmis</taxon>
    </lineage>
</organism>
<reference evidence="3" key="1">
    <citation type="submission" date="2018-04" db="EMBL/GenBank/DDBJ databases">
        <authorList>
            <person name="Cornet L."/>
        </authorList>
    </citation>
    <scope>NUCLEOTIDE SEQUENCE [LARGE SCALE GENOMIC DNA]</scope>
</reference>
<accession>A0A2W4X5L3</accession>
<dbReference type="InterPro" id="IPR029058">
    <property type="entry name" value="AB_hydrolase_fold"/>
</dbReference>
<dbReference type="Gene3D" id="3.40.50.1820">
    <property type="entry name" value="alpha/beta hydrolase"/>
    <property type="match status" value="2"/>
</dbReference>
<dbReference type="SUPFAM" id="SSF53474">
    <property type="entry name" value="alpha/beta-Hydrolases"/>
    <property type="match status" value="1"/>
</dbReference>
<dbReference type="EMBL" id="QBMP01000209">
    <property type="protein sequence ID" value="PZO49579.1"/>
    <property type="molecule type" value="Genomic_DNA"/>
</dbReference>
<dbReference type="Proteomes" id="UP000249794">
    <property type="component" value="Unassembled WGS sequence"/>
</dbReference>
<evidence type="ECO:0000313" key="3">
    <source>
        <dbReference type="Proteomes" id="UP000249794"/>
    </source>
</evidence>
<protein>
    <submittedName>
        <fullName evidence="2">Alpha/beta hydrolase</fullName>
    </submittedName>
</protein>
<comment type="caution">
    <text evidence="2">The sequence shown here is derived from an EMBL/GenBank/DDBJ whole genome shotgun (WGS) entry which is preliminary data.</text>
</comment>
<gene>
    <name evidence="2" type="ORF">DCF15_16765</name>
</gene>
<evidence type="ECO:0000259" key="1">
    <source>
        <dbReference type="Pfam" id="PF12146"/>
    </source>
</evidence>